<dbReference type="Bgee" id="ENSG00000203896">
    <property type="expression patterns" value="Expressed in granulocyte and 94 other cell types or tissues"/>
</dbReference>
<dbReference type="GeneTree" id="ENSGT00510000050080"/>
<dbReference type="Ensembl" id="ENST00000487026.5">
    <property type="protein sequence ID" value="ENSP00000482812.1"/>
    <property type="gene ID" value="ENSG00000203896.11"/>
</dbReference>
<sequence length="211" mass="21672">MGLPVSWAPPALWVLGCCALLLSLWALCTACRRPEDAVAPRKRARRQRARLQGSATAAEAVSARLSRGPGWGPQGTDQPSSPPVPTEADPPLLPQQVGHQTARAAPGPAQQQGPAACQHGSPAPTLAGGVQGHHRTAGSPLCLPTPGAAPGSAGSCSHRRVRWPRGHLFQRGAGGPSRGQPGGQPCGGRVCPRPEAQRDPSQSPRATAGED</sequence>
<keyword evidence="5" id="KW-1267">Proteomics identification</keyword>
<evidence type="ECO:0000256" key="1">
    <source>
        <dbReference type="SAM" id="MobiDB-lite"/>
    </source>
</evidence>
<name>A0A087WZP9_HUMAN</name>
<dbReference type="GO" id="GO:0050852">
    <property type="term" value="P:T cell receptor signaling pathway"/>
    <property type="evidence" value="ECO:0007669"/>
    <property type="project" value="InterPro"/>
</dbReference>
<dbReference type="Antibodypedia" id="4202">
    <property type="antibodies" value="347 antibodies from 27 providers"/>
</dbReference>
<feature type="compositionally biased region" description="Gly residues" evidence="1">
    <location>
        <begin position="172"/>
        <end position="186"/>
    </location>
</feature>
<dbReference type="HOGENOM" id="CLU_1524621_0_0_1"/>
<keyword evidence="4" id="KW-1185">Reference proteome</keyword>
<keyword evidence="2" id="KW-0732">Signal</keyword>
<dbReference type="Ensembl" id="ENST00000487026.5">
    <property type="protein sequence ID" value="ENSP00000482812.1"/>
    <property type="gene ID" value="ENSG00000203896.10"/>
</dbReference>
<gene>
    <name evidence="3" type="primary">LIME1</name>
</gene>
<feature type="compositionally biased region" description="Basic residues" evidence="1">
    <location>
        <begin position="40"/>
        <end position="49"/>
    </location>
</feature>
<proteinExistence type="evidence at protein level"/>
<accession>A0A087WZP9</accession>
<feature type="region of interest" description="Disordered" evidence="1">
    <location>
        <begin position="36"/>
        <end position="211"/>
    </location>
</feature>
<dbReference type="OpenTargets" id="ENSG00000203896"/>
<dbReference type="HGNC" id="HGNC:26016">
    <property type="gene designation" value="LIME1"/>
</dbReference>
<reference evidence="3" key="5">
    <citation type="submission" date="2025-09" db="UniProtKB">
        <authorList>
            <consortium name="Ensembl"/>
        </authorList>
    </citation>
    <scope>IDENTIFICATION</scope>
</reference>
<dbReference type="AlphaFoldDB" id="A0A087WZP9"/>
<organism evidence="3 4">
    <name type="scientific">Homo sapiens</name>
    <name type="common">Human</name>
    <dbReference type="NCBI Taxonomy" id="9606"/>
    <lineage>
        <taxon>Eukaryota</taxon>
        <taxon>Metazoa</taxon>
        <taxon>Chordata</taxon>
        <taxon>Craniata</taxon>
        <taxon>Vertebrata</taxon>
        <taxon>Euteleostomi</taxon>
        <taxon>Mammalia</taxon>
        <taxon>Eutheria</taxon>
        <taxon>Euarchontoglires</taxon>
        <taxon>Primates</taxon>
        <taxon>Haplorrhini</taxon>
        <taxon>Catarrhini</taxon>
        <taxon>Hominidae</taxon>
        <taxon>Homo</taxon>
    </lineage>
</organism>
<dbReference type="VEuPathDB" id="HostDB:ENSG00000203896"/>
<dbReference type="GO" id="GO:0050853">
    <property type="term" value="P:B cell receptor signaling pathway"/>
    <property type="evidence" value="ECO:0007669"/>
    <property type="project" value="InterPro"/>
</dbReference>
<evidence type="ECO:0000256" key="2">
    <source>
        <dbReference type="SAM" id="SignalP"/>
    </source>
</evidence>
<dbReference type="Proteomes" id="UP000005640">
    <property type="component" value="Chromosome 20"/>
</dbReference>
<dbReference type="EMBL" id="AL121845">
    <property type="status" value="NOT_ANNOTATED_CDS"/>
    <property type="molecule type" value="Genomic_DNA"/>
</dbReference>
<evidence type="ECO:0000313" key="4">
    <source>
        <dbReference type="Proteomes" id="UP000005640"/>
    </source>
</evidence>
<reference evidence="3 4" key="1">
    <citation type="journal article" date="2001" name="Nature">
        <title>Initial sequencing and analysis of the human genome.</title>
        <authorList>
            <consortium name="International Human Genome Sequencing Consortium"/>
            <person name="Lander E.S."/>
            <person name="Linton L.M."/>
            <person name="Birren B."/>
            <person name="Nusbaum C."/>
            <person name="Zody M.C."/>
            <person name="Baldwin J."/>
            <person name="Devon K."/>
            <person name="Dewar K."/>
            <person name="Doyle M."/>
            <person name="FitzHugh W."/>
            <person name="Funke R."/>
            <person name="Gage D."/>
            <person name="Harris K."/>
            <person name="Heaford A."/>
            <person name="Howland J."/>
            <person name="Kann L."/>
            <person name="Lehoczky J."/>
            <person name="LeVine R."/>
            <person name="McEwan P."/>
            <person name="McKernan K."/>
            <person name="Meldrim J."/>
            <person name="Mesirov J.P."/>
            <person name="Miranda C."/>
            <person name="Morris W."/>
            <person name="Naylor J."/>
            <person name="Raymond C."/>
            <person name="Rosetti M."/>
            <person name="Santos R."/>
            <person name="Sheridan A."/>
            <person name="Sougnez C."/>
            <person name="Stange-Thomann N."/>
            <person name="Stojanovic N."/>
            <person name="Subramanian A."/>
            <person name="Wyman D."/>
            <person name="Rogers J."/>
            <person name="Sulston J."/>
            <person name="Ainscough R."/>
            <person name="Beck S."/>
            <person name="Bentley D."/>
            <person name="Burton J."/>
            <person name="Clee C."/>
            <person name="Carter N."/>
            <person name="Coulson A."/>
            <person name="Deadman R."/>
            <person name="Deloukas P."/>
            <person name="Dunham A."/>
            <person name="Dunham I."/>
            <person name="Durbin R."/>
            <person name="French L."/>
            <person name="Grafham D."/>
            <person name="Gregory S."/>
            <person name="Hubbard T."/>
            <person name="Humphray S."/>
            <person name="Hunt A."/>
            <person name="Jones M."/>
            <person name="Lloyd C."/>
            <person name="McMurray A."/>
            <person name="Matthews L."/>
            <person name="Mercer S."/>
            <person name="Milne S."/>
            <person name="Mullikin J.C."/>
            <person name="Mungall A."/>
            <person name="Plumb R."/>
            <person name="Ross M."/>
            <person name="Shownkeen R."/>
            <person name="Sims S."/>
            <person name="Waterston R.H."/>
            <person name="Wilson R.K."/>
            <person name="Hillier L.W."/>
            <person name="McPherson J.D."/>
            <person name="Marra M.A."/>
            <person name="Mardis E.R."/>
            <person name="Fulton L.A."/>
            <person name="Chinwalla A.T."/>
            <person name="Pepin K.H."/>
            <person name="Gish W.R."/>
            <person name="Chissoe S.L."/>
            <person name="Wendl M.C."/>
            <person name="Delehaunty K.D."/>
            <person name="Miner T.L."/>
            <person name="Delehaunty A."/>
            <person name="Kramer J.B."/>
            <person name="Cook L.L."/>
            <person name="Fulton R.S."/>
            <person name="Johnson D.L."/>
            <person name="Minx P.J."/>
            <person name="Clifton S.W."/>
            <person name="Hawkins T."/>
            <person name="Branscomb E."/>
            <person name="Predki P."/>
            <person name="Richardson P."/>
            <person name="Wenning S."/>
            <person name="Slezak T."/>
            <person name="Doggett N."/>
            <person name="Cheng J.F."/>
            <person name="Olsen A."/>
            <person name="Lucas S."/>
            <person name="Elkin C."/>
            <person name="Uberbacher E."/>
            <person name="Frazier M."/>
            <person name="Gibbs R.A."/>
            <person name="Muzny D.M."/>
            <person name="Scherer S.E."/>
            <person name="Bouck J.B."/>
            <person name="Sodergren E.J."/>
            <person name="Worley K.C."/>
            <person name="Rives C.M."/>
            <person name="Gorrell J.H."/>
            <person name="Metzker M.L."/>
            <person name="Naylor S.L."/>
            <person name="Kucherlapati R.S."/>
            <person name="Nelson D.L."/>
            <person name="Weinstock G.M."/>
            <person name="Sakaki Y."/>
            <person name="Fujiyama A."/>
            <person name="Hattori M."/>
            <person name="Yada T."/>
            <person name="Toyoda A."/>
            <person name="Itoh T."/>
            <person name="Kawagoe C."/>
            <person name="Watanabe H."/>
            <person name="Totoki Y."/>
            <person name="Taylor T."/>
            <person name="Weissenbach J."/>
            <person name="Heilig R."/>
            <person name="Saurin W."/>
            <person name="Artiguenave F."/>
            <person name="Brottier P."/>
            <person name="Bruls T."/>
            <person name="Pelletier E."/>
            <person name="Robert C."/>
            <person name="Wincker P."/>
            <person name="Smith D.R."/>
            <person name="Doucette-Stamm L."/>
            <person name="Rubenfield M."/>
            <person name="Weinstock K."/>
            <person name="Lee H.M."/>
            <person name="Dubois J."/>
            <person name="Rosenthal A."/>
            <person name="Platzer M."/>
            <person name="Nyakatura G."/>
            <person name="Taudien S."/>
            <person name="Rump A."/>
            <person name="Yang H."/>
            <person name="Yu J."/>
            <person name="Wang J."/>
            <person name="Huang G."/>
            <person name="Gu J."/>
            <person name="Hood L."/>
            <person name="Rowen L."/>
            <person name="Madan A."/>
            <person name="Qin S."/>
            <person name="Davis R.W."/>
            <person name="Federspiel N.A."/>
            <person name="Abola A.P."/>
            <person name="Proctor M.J."/>
            <person name="Myers R.M."/>
            <person name="Schmutz J."/>
            <person name="Dickson M."/>
            <person name="Grimwood J."/>
            <person name="Cox D.R."/>
            <person name="Olson M.V."/>
            <person name="Kaul R."/>
            <person name="Raymond C."/>
            <person name="Shimizu N."/>
            <person name="Kawasaki K."/>
            <person name="Minoshima S."/>
            <person name="Evans G.A."/>
            <person name="Athanasiou M."/>
            <person name="Schultz R."/>
            <person name="Roe B.A."/>
            <person name="Chen F."/>
            <person name="Pan H."/>
            <person name="Ramser J."/>
            <person name="Lehrach H."/>
            <person name="Reinhardt R."/>
            <person name="McCombie W.R."/>
            <person name="de la Bastide M."/>
            <person name="Dedhia N."/>
            <person name="Blocker H."/>
            <person name="Hornischer K."/>
            <person name="Nordsiek G."/>
            <person name="Agarwala R."/>
            <person name="Aravind L."/>
            <person name="Bailey J.A."/>
            <person name="Bateman A."/>
            <person name="Batzoglou S."/>
            <person name="Birney E."/>
            <person name="Bork P."/>
            <person name="Brown D.G."/>
            <person name="Burge C.B."/>
            <person name="Cerutti L."/>
            <person name="Chen H.C."/>
            <person name="Church D."/>
            <person name="Clamp M."/>
            <person name="Copley R.R."/>
            <person name="Doerks T."/>
            <person name="Eddy S.R."/>
            <person name="Eichler E.E."/>
            <person name="Furey T.S."/>
            <person name="Galagan J."/>
            <person name="Gilbert J.G."/>
            <person name="Harmon C."/>
            <person name="Hayashizaki Y."/>
            <person name="Haussler D."/>
            <person name="Hermjakob H."/>
            <person name="Hokamp K."/>
            <person name="Jang W."/>
            <person name="Johnson L.S."/>
            <person name="Jones T.A."/>
            <person name="Kasif S."/>
            <person name="Kaspryzk A."/>
            <person name="Kennedy S."/>
            <person name="Kent W.J."/>
            <person name="Kitts P."/>
            <person name="Koonin E.V."/>
            <person name="Korf I."/>
            <person name="Kulp D."/>
            <person name="Lancet D."/>
            <person name="Lowe T.M."/>
            <person name="McLysaght A."/>
            <person name="Mikkelsen T."/>
            <person name="Moran J.V."/>
            <person name="Mulder N."/>
            <person name="Pollara V.J."/>
            <person name="Ponting C.P."/>
            <person name="Schuler G."/>
            <person name="Schultz J."/>
            <person name="Slater G."/>
            <person name="Smit A.F."/>
            <person name="Stupka E."/>
            <person name="Szustakowski J."/>
            <person name="Thierry-Mieg D."/>
            <person name="Thierry-Mieg J."/>
            <person name="Wagner L."/>
            <person name="Wallis J."/>
            <person name="Wheeler R."/>
            <person name="Williams A."/>
            <person name="Wolf Y.I."/>
            <person name="Wolfe K.H."/>
            <person name="Yang S.P."/>
            <person name="Yeh R.F."/>
            <person name="Collins F."/>
            <person name="Guyer M.S."/>
            <person name="Peterson J."/>
            <person name="Felsenfeld A."/>
            <person name="Wetterstrand K.A."/>
            <person name="Patrinos A."/>
            <person name="Morgan M.J."/>
            <person name="de Jong P."/>
            <person name="Catanese J.J."/>
            <person name="Osoegawa K."/>
            <person name="Shizuya H."/>
            <person name="Choi S."/>
            <person name="Chen Y.J."/>
        </authorList>
    </citation>
    <scope>NUCLEOTIDE SEQUENCE [LARGE SCALE GENOMIC DNA]</scope>
</reference>
<dbReference type="InterPro" id="IPR026072">
    <property type="entry name" value="Lime1"/>
</dbReference>
<feature type="compositionally biased region" description="Low complexity" evidence="1">
    <location>
        <begin position="104"/>
        <end position="116"/>
    </location>
</feature>
<dbReference type="PANTHER" id="PTHR47740">
    <property type="entry name" value="LCK-INTERACTING TRANSMEMBRANE ADAPTER 1, LIME1"/>
    <property type="match status" value="1"/>
</dbReference>
<protein>
    <submittedName>
        <fullName evidence="3">Lck interacting transmembrane adaptor 1</fullName>
    </submittedName>
</protein>
<dbReference type="PANTHER" id="PTHR47740:SF1">
    <property type="entry name" value="LCK-INTERACTING TRANSMEMBRANE ADAPTER 1"/>
    <property type="match status" value="1"/>
</dbReference>
<dbReference type="EMBL" id="KF510480">
    <property type="status" value="NOT_ANNOTATED_CDS"/>
    <property type="molecule type" value="Genomic_DNA"/>
</dbReference>
<reference evidence="3 4" key="3">
    <citation type="journal article" date="2004" name="Nature">
        <title>Finishing the euchromatic sequence of the human genome.</title>
        <authorList>
            <consortium name="International Human Genome Sequencing Consortium"/>
        </authorList>
    </citation>
    <scope>NUCLEOTIDE SEQUENCE [LARGE SCALE GENOMIC DNA]</scope>
</reference>
<dbReference type="MassIVE" id="A0A087WZP9"/>
<evidence type="ECO:0000313" key="3">
    <source>
        <dbReference type="Ensembl" id="ENSP00000482812.1"/>
    </source>
</evidence>
<reference evidence="3 4" key="2">
    <citation type="journal article" date="2001" name="Nature">
        <title>The DNA sequence and comparative analysis of human chromosome 20.</title>
        <authorList>
            <person name="Deloukas P."/>
            <person name="Matthews L.H."/>
            <person name="Ashurst J."/>
            <person name="Burton J."/>
            <person name="Gilbert J.G."/>
            <person name="Jones M."/>
            <person name="Stavrides G."/>
            <person name="Almeida J.P."/>
            <person name="Babbage A.K."/>
            <person name="Bagguley C.L."/>
            <person name="Bailey J."/>
            <person name="Barlow K.F."/>
            <person name="Bates K.N."/>
            <person name="Beard L.M."/>
            <person name="Beare D.M."/>
            <person name="Beasley O.P."/>
            <person name="Bird C.P."/>
            <person name="Blakey S.E."/>
            <person name="Bridgeman A.M."/>
            <person name="Brown A.J."/>
            <person name="Buck D."/>
            <person name="Burrill W."/>
            <person name="Butler A.P."/>
            <person name="Carder C."/>
            <person name="Carter N.P."/>
            <person name="Chapman J.C."/>
            <person name="Clamp M."/>
            <person name="Clark G."/>
            <person name="Clark L.N."/>
            <person name="Clark S.Y."/>
            <person name="Clee C.M."/>
            <person name="Clegg S."/>
            <person name="Cobley V.E."/>
            <person name="Collier R.E."/>
            <person name="Connor R."/>
            <person name="Corby N.R."/>
            <person name="Coulson A."/>
            <person name="Coville G.J."/>
            <person name="Deadman R."/>
            <person name="Dhami P."/>
            <person name="Dunn M."/>
            <person name="Ellington A.G."/>
            <person name="Frankland J.A."/>
            <person name="Fraser A."/>
            <person name="French L."/>
            <person name="Garner P."/>
            <person name="Grafham D.V."/>
            <person name="Griffiths C."/>
            <person name="Griffiths M.N."/>
            <person name="Gwilliam R."/>
            <person name="Hall R.E."/>
            <person name="Hammond S."/>
            <person name="Harley J.L."/>
            <person name="Heath P.D."/>
            <person name="Ho S."/>
            <person name="Holden J.L."/>
            <person name="Howden P.J."/>
            <person name="Huckle E."/>
            <person name="Hunt A.R."/>
            <person name="Hunt S.E."/>
            <person name="Jekosch K."/>
            <person name="Johnson C.M."/>
            <person name="Johnson D."/>
            <person name="Kay M.P."/>
            <person name="Kimberley A.M."/>
            <person name="King A."/>
            <person name="Knights A."/>
            <person name="Laird G.K."/>
            <person name="Lawlor S."/>
            <person name="Lehvaslaiho M.H."/>
            <person name="Leversha M."/>
            <person name="Lloyd C."/>
            <person name="Lloyd D.M."/>
            <person name="Lovell J.D."/>
            <person name="Marsh V.L."/>
            <person name="Martin S.L."/>
            <person name="McConnachie L.J."/>
            <person name="McLay K."/>
            <person name="McMurray A.A."/>
            <person name="Milne S."/>
            <person name="Mistry D."/>
            <person name="Moore M.J."/>
            <person name="Mullikin J.C."/>
            <person name="Nickerson T."/>
            <person name="Oliver K."/>
            <person name="Parker A."/>
            <person name="Patel R."/>
            <person name="Pearce T.A."/>
            <person name="Peck A.I."/>
            <person name="Phillimore B.J."/>
            <person name="Prathalingam S.R."/>
            <person name="Plumb R.W."/>
            <person name="Ramsay H."/>
            <person name="Rice C.M."/>
            <person name="Ross M.T."/>
            <person name="Scott C.E."/>
            <person name="Sehra H.K."/>
            <person name="Shownkeen R."/>
            <person name="Sims S."/>
            <person name="Skuce C.D."/>
            <person name="Smith M.L."/>
            <person name="Soderlund C."/>
            <person name="Steward C.A."/>
            <person name="Sulston J.E."/>
            <person name="Swann M."/>
            <person name="Sycamore N."/>
            <person name="Taylor R."/>
            <person name="Tee L."/>
            <person name="Thomas D.W."/>
            <person name="Thorpe A."/>
            <person name="Tracey A."/>
            <person name="Tromans A.C."/>
            <person name="Vaudin M."/>
            <person name="Wall M."/>
            <person name="Wallis J.M."/>
            <person name="Whitehead S.L."/>
            <person name="Whittaker P."/>
            <person name="Willey D.L."/>
            <person name="Williams L."/>
            <person name="Williams S.A."/>
            <person name="Wilming L."/>
            <person name="Wray P.W."/>
            <person name="Hubbard T."/>
            <person name="Durbin R.M."/>
            <person name="Bentley D.R."/>
            <person name="Beck S."/>
            <person name="Rogers J."/>
        </authorList>
    </citation>
    <scope>NUCLEOTIDE SEQUENCE [LARGE SCALE GENOMIC DNA]</scope>
</reference>
<feature type="signal peptide" evidence="2">
    <location>
        <begin position="1"/>
        <end position="30"/>
    </location>
</feature>
<dbReference type="UCSC" id="uc061ypb.1">
    <property type="organism name" value="human"/>
</dbReference>
<dbReference type="Pfam" id="PF15332">
    <property type="entry name" value="LIME1"/>
    <property type="match status" value="1"/>
</dbReference>
<reference evidence="3" key="4">
    <citation type="submission" date="2025-08" db="UniProtKB">
        <authorList>
            <consortium name="Ensembl"/>
        </authorList>
    </citation>
    <scope>IDENTIFICATION</scope>
</reference>
<feature type="chain" id="PRO_5001832137" evidence="2">
    <location>
        <begin position="31"/>
        <end position="211"/>
    </location>
</feature>
<evidence type="ECO:0007829" key="5">
    <source>
        <dbReference type="PeptideAtlas" id="A0A087WZP9"/>
    </source>
</evidence>
<dbReference type="ExpressionAtlas" id="A0A087WZP9">
    <property type="expression patterns" value="baseline and differential"/>
</dbReference>